<proteinExistence type="predicted"/>
<name>A0ABX9YFF5_9BURK</name>
<protein>
    <submittedName>
        <fullName evidence="1">Phage tail sheath family protein</fullName>
    </submittedName>
</protein>
<dbReference type="EMBL" id="QTPM01000078">
    <property type="protein sequence ID" value="RQY80464.1"/>
    <property type="molecule type" value="Genomic_DNA"/>
</dbReference>
<comment type="caution">
    <text evidence="1">The sequence shown here is derived from an EMBL/GenBank/DDBJ whole genome shotgun (WGS) entry which is preliminary data.</text>
</comment>
<sequence>GALDHYLHALWRQGALQGDTPAQAYYVQTGLGVTMDDADVKAGRLIVRMGLAAVRPAEFIVLQLTQDVAAA</sequence>
<dbReference type="Proteomes" id="UP000281098">
    <property type="component" value="Unassembled WGS sequence"/>
</dbReference>
<dbReference type="PANTHER" id="PTHR35861:SF1">
    <property type="entry name" value="PHAGE TAIL SHEATH PROTEIN"/>
    <property type="match status" value="1"/>
</dbReference>
<dbReference type="InterPro" id="IPR052042">
    <property type="entry name" value="Tail_sheath_structural"/>
</dbReference>
<dbReference type="PANTHER" id="PTHR35861">
    <property type="match status" value="1"/>
</dbReference>
<keyword evidence="2" id="KW-1185">Reference proteome</keyword>
<gene>
    <name evidence="1" type="ORF">DF017_34045</name>
</gene>
<evidence type="ECO:0000313" key="1">
    <source>
        <dbReference type="EMBL" id="RQY80464.1"/>
    </source>
</evidence>
<evidence type="ECO:0000313" key="2">
    <source>
        <dbReference type="Proteomes" id="UP000281098"/>
    </source>
</evidence>
<organism evidence="1 2">
    <name type="scientific">Burkholderia stagnalis</name>
    <dbReference type="NCBI Taxonomy" id="1503054"/>
    <lineage>
        <taxon>Bacteria</taxon>
        <taxon>Pseudomonadati</taxon>
        <taxon>Pseudomonadota</taxon>
        <taxon>Betaproteobacteria</taxon>
        <taxon>Burkholderiales</taxon>
        <taxon>Burkholderiaceae</taxon>
        <taxon>Burkholderia</taxon>
        <taxon>Burkholderia cepacia complex</taxon>
    </lineage>
</organism>
<accession>A0ABX9YFF5</accession>
<feature type="non-terminal residue" evidence="1">
    <location>
        <position position="1"/>
    </location>
</feature>
<reference evidence="1 2" key="1">
    <citation type="submission" date="2018-08" db="EMBL/GenBank/DDBJ databases">
        <title>Comparative analysis of Burkholderia isolates from Puerto Rico.</title>
        <authorList>
            <person name="Hall C."/>
            <person name="Sahl J."/>
            <person name="Wagner D."/>
        </authorList>
    </citation>
    <scope>NUCLEOTIDE SEQUENCE [LARGE SCALE GENOMIC DNA]</scope>
    <source>
        <strain evidence="1 2">Bp8966</strain>
    </source>
</reference>